<dbReference type="RefSeq" id="WP_201672977.1">
    <property type="nucleotide sequence ID" value="NZ_JAEQNE010000001.1"/>
</dbReference>
<comment type="caution">
    <text evidence="2">The sequence shown here is derived from an EMBL/GenBank/DDBJ whole genome shotgun (WGS) entry which is preliminary data.</text>
</comment>
<dbReference type="Proteomes" id="UP000599109">
    <property type="component" value="Unassembled WGS sequence"/>
</dbReference>
<dbReference type="AlphaFoldDB" id="A0A936YWV9"/>
<feature type="compositionally biased region" description="Basic and acidic residues" evidence="1">
    <location>
        <begin position="12"/>
        <end position="32"/>
    </location>
</feature>
<accession>A0A936YWV9</accession>
<name>A0A936YWV9_9BURK</name>
<evidence type="ECO:0000256" key="1">
    <source>
        <dbReference type="SAM" id="MobiDB-lite"/>
    </source>
</evidence>
<protein>
    <submittedName>
        <fullName evidence="2">Uncharacterized protein</fullName>
    </submittedName>
</protein>
<reference evidence="2 3" key="1">
    <citation type="journal article" date="2017" name="Int. J. Syst. Evol. Microbiol.">
        <title>Ramlibacter monticola sp. nov., isolated from forest soil.</title>
        <authorList>
            <person name="Chaudhary D.K."/>
            <person name="Kim J."/>
        </authorList>
    </citation>
    <scope>NUCLEOTIDE SEQUENCE [LARGE SCALE GENOMIC DNA]</scope>
    <source>
        <strain evidence="2 3">KACC 19175</strain>
    </source>
</reference>
<feature type="region of interest" description="Disordered" evidence="1">
    <location>
        <begin position="1"/>
        <end position="71"/>
    </location>
</feature>
<evidence type="ECO:0000313" key="3">
    <source>
        <dbReference type="Proteomes" id="UP000599109"/>
    </source>
</evidence>
<keyword evidence="3" id="KW-1185">Reference proteome</keyword>
<evidence type="ECO:0000313" key="2">
    <source>
        <dbReference type="EMBL" id="MBL0390373.1"/>
    </source>
</evidence>
<gene>
    <name evidence="2" type="ORF">JJ685_04390</name>
</gene>
<sequence>MNEKSTPPVPVKGDRNPHEVSGEEARPTETRARQTSGGGHRSGSRGAGTFENSDGQGEPGQGPSNAAAAAR</sequence>
<organism evidence="2 3">
    <name type="scientific">Ramlibacter monticola</name>
    <dbReference type="NCBI Taxonomy" id="1926872"/>
    <lineage>
        <taxon>Bacteria</taxon>
        <taxon>Pseudomonadati</taxon>
        <taxon>Pseudomonadota</taxon>
        <taxon>Betaproteobacteria</taxon>
        <taxon>Burkholderiales</taxon>
        <taxon>Comamonadaceae</taxon>
        <taxon>Ramlibacter</taxon>
    </lineage>
</organism>
<proteinExistence type="predicted"/>
<dbReference type="EMBL" id="JAEQNE010000001">
    <property type="protein sequence ID" value="MBL0390373.1"/>
    <property type="molecule type" value="Genomic_DNA"/>
</dbReference>